<dbReference type="PANTHER" id="PTHR46825">
    <property type="entry name" value="D-ALANYL-D-ALANINE-CARBOXYPEPTIDASE/ENDOPEPTIDASE AMPH"/>
    <property type="match status" value="1"/>
</dbReference>
<evidence type="ECO:0000259" key="1">
    <source>
        <dbReference type="Pfam" id="PF00144"/>
    </source>
</evidence>
<comment type="caution">
    <text evidence="2">The sequence shown here is derived from an EMBL/GenBank/DDBJ whole genome shotgun (WGS) entry which is preliminary data.</text>
</comment>
<dbReference type="AlphaFoldDB" id="A0A7V6TY90"/>
<name>A0A7V6TY90_9HYPH</name>
<dbReference type="InterPro" id="IPR001466">
    <property type="entry name" value="Beta-lactam-related"/>
</dbReference>
<gene>
    <name evidence="2" type="ORF">GXX48_03250</name>
</gene>
<sequence>MLLTFVTGVIMASVSTSDLSHLDTEKLQTIDRYVAAEMERQRVPGLALGIYKNGSIVLAKGYGLANVELNVPMTADSVLQSGSVGKSFTATAIMILVEQGKIGLDDSITRYFPEAPESWKPIKIANLLSHTSGLSSYDTPELQKPGGPFDIRRDYSENELVEAITRLPIDFQAGEGWAYENTNFVLLGVLIHRVTGMHYGEFLKQNVFAPLGMKSTRIVSDTDIVPNRSSGYEIVEDKLQNQEWVSPTFNATADGTMYFTIRDLEHWDRALYGETLLTAKSLEKMWTPYPHQGQCPRGGYGFGWEIHYVNGHRVIEHDGAWQGFTTSFSRYVDDGLTVVVLTNLASEHSDPGIFVRVVAGVIEPALAVEPRTDP</sequence>
<dbReference type="InterPro" id="IPR050491">
    <property type="entry name" value="AmpC-like"/>
</dbReference>
<dbReference type="EMBL" id="DUMN01000107">
    <property type="protein sequence ID" value="HHV66650.1"/>
    <property type="molecule type" value="Genomic_DNA"/>
</dbReference>
<dbReference type="Pfam" id="PF00144">
    <property type="entry name" value="Beta-lactamase"/>
    <property type="match status" value="1"/>
</dbReference>
<proteinExistence type="predicted"/>
<feature type="domain" description="Beta-lactamase-related" evidence="1">
    <location>
        <begin position="30"/>
        <end position="348"/>
    </location>
</feature>
<dbReference type="Gene3D" id="3.40.710.10">
    <property type="entry name" value="DD-peptidase/beta-lactamase superfamily"/>
    <property type="match status" value="1"/>
</dbReference>
<evidence type="ECO:0000313" key="3">
    <source>
        <dbReference type="Proteomes" id="UP000551563"/>
    </source>
</evidence>
<dbReference type="SUPFAM" id="SSF56601">
    <property type="entry name" value="beta-lactamase/transpeptidase-like"/>
    <property type="match status" value="1"/>
</dbReference>
<protein>
    <submittedName>
        <fullName evidence="2">Beta-lactamase family protein</fullName>
    </submittedName>
</protein>
<dbReference type="PANTHER" id="PTHR46825:SF9">
    <property type="entry name" value="BETA-LACTAMASE-RELATED DOMAIN-CONTAINING PROTEIN"/>
    <property type="match status" value="1"/>
</dbReference>
<dbReference type="Proteomes" id="UP000551563">
    <property type="component" value="Unassembled WGS sequence"/>
</dbReference>
<dbReference type="InterPro" id="IPR012338">
    <property type="entry name" value="Beta-lactam/transpept-like"/>
</dbReference>
<organism evidence="2 3">
    <name type="scientific">Brucella intermedia</name>
    <dbReference type="NCBI Taxonomy" id="94625"/>
    <lineage>
        <taxon>Bacteria</taxon>
        <taxon>Pseudomonadati</taxon>
        <taxon>Pseudomonadota</taxon>
        <taxon>Alphaproteobacteria</taxon>
        <taxon>Hyphomicrobiales</taxon>
        <taxon>Brucellaceae</taxon>
        <taxon>Brucella/Ochrobactrum group</taxon>
        <taxon>Brucella</taxon>
    </lineage>
</organism>
<reference evidence="2 3" key="1">
    <citation type="journal article" date="2020" name="Biotechnol. Biofuels">
        <title>New insights from the biogas microbiome by comprehensive genome-resolved metagenomics of nearly 1600 species originating from multiple anaerobic digesters.</title>
        <authorList>
            <person name="Campanaro S."/>
            <person name="Treu L."/>
            <person name="Rodriguez-R L.M."/>
            <person name="Kovalovszki A."/>
            <person name="Ziels R.M."/>
            <person name="Maus I."/>
            <person name="Zhu X."/>
            <person name="Kougias P.G."/>
            <person name="Basile A."/>
            <person name="Luo G."/>
            <person name="Schluter A."/>
            <person name="Konstantinidis K.T."/>
            <person name="Angelidaki I."/>
        </authorList>
    </citation>
    <scope>NUCLEOTIDE SEQUENCE [LARGE SCALE GENOMIC DNA]</scope>
    <source>
        <strain evidence="2">AS04akNAM_66</strain>
    </source>
</reference>
<evidence type="ECO:0000313" key="2">
    <source>
        <dbReference type="EMBL" id="HHV66650.1"/>
    </source>
</evidence>
<accession>A0A7V6TY90</accession>